<dbReference type="Pfam" id="PF00982">
    <property type="entry name" value="Glyco_transf_20"/>
    <property type="match status" value="1"/>
</dbReference>
<dbReference type="InterPro" id="IPR001830">
    <property type="entry name" value="Glyco_trans_20"/>
</dbReference>
<evidence type="ECO:0000313" key="2">
    <source>
        <dbReference type="EMBL" id="MFD2236433.1"/>
    </source>
</evidence>
<dbReference type="CDD" id="cd03788">
    <property type="entry name" value="GT20_TPS"/>
    <property type="match status" value="1"/>
</dbReference>
<reference evidence="3" key="1">
    <citation type="journal article" date="2019" name="Int. J. Syst. Evol. Microbiol.">
        <title>The Global Catalogue of Microorganisms (GCM) 10K type strain sequencing project: providing services to taxonomists for standard genome sequencing and annotation.</title>
        <authorList>
            <consortium name="The Broad Institute Genomics Platform"/>
            <consortium name="The Broad Institute Genome Sequencing Center for Infectious Disease"/>
            <person name="Wu L."/>
            <person name="Ma J."/>
        </authorList>
    </citation>
    <scope>NUCLEOTIDE SEQUENCE [LARGE SCALE GENOMIC DNA]</scope>
    <source>
        <strain evidence="3">ZS-35-S2</strain>
    </source>
</reference>
<dbReference type="SUPFAM" id="SSF53756">
    <property type="entry name" value="UDP-Glycosyltransferase/glycogen phosphorylase"/>
    <property type="match status" value="1"/>
</dbReference>
<accession>A0ABW5CI16</accession>
<proteinExistence type="inferred from homology"/>
<dbReference type="PANTHER" id="PTHR10788:SF106">
    <property type="entry name" value="BCDNA.GH08860"/>
    <property type="match status" value="1"/>
</dbReference>
<evidence type="ECO:0000256" key="1">
    <source>
        <dbReference type="ARBA" id="ARBA00008799"/>
    </source>
</evidence>
<gene>
    <name evidence="2" type="ORF">ACFSKQ_03005</name>
</gene>
<dbReference type="RefSeq" id="WP_209735632.1">
    <property type="nucleotide sequence ID" value="NZ_CP072611.1"/>
</dbReference>
<comment type="similarity">
    <text evidence="1">Belongs to the glycosyltransferase 20 family.</text>
</comment>
<sequence>MEGAERRLVFVSNRVGPLSDEGKAGGLAVGLADALRRRGGLWFGWSGESSEAGLAGDLKVETHGNTELVTLDMTVEEAEGFYLHYANRTLWPLLHYRLDIAEFDRQSDRTYRAVNRSFAERLHPLLGGQDLVWVHDYHFFYLGAELRERGHKGPLGFFLHIPFCPPEILGALPASLDLVSAMLAYDLVGFQTDTDRRNFVSFCVEELEGEELDGGRLRVGERVIRAATFPIGIDAEGFAEFATSEEAREHEKMVLGMAGGRAQIVGVDRMDYSKGIIQRFRGFEQLLEDYPQTQGSVRFLQVAPVSRGELEAYADLRTELEQIAGNINGRFATLDWTPMQIMTRGFTRRALAGIYRAARVCMVTPLRDGMNLVAKEFVAAQDPQDPGVLILSRFAGARAELSAALIVNPYSSDDVSRALHYALEMPLEERQRRYHLMRQKVFENTAARWCDGFLEAMEECARQSRADSEEILQKPWTWDKALRLLGVLQPRQNP</sequence>
<dbReference type="PANTHER" id="PTHR10788">
    <property type="entry name" value="TREHALOSE-6-PHOSPHATE SYNTHASE"/>
    <property type="match status" value="1"/>
</dbReference>
<dbReference type="Gene3D" id="3.40.50.2000">
    <property type="entry name" value="Glycogen Phosphorylase B"/>
    <property type="match status" value="2"/>
</dbReference>
<comment type="caution">
    <text evidence="2">The sequence shown here is derived from an EMBL/GenBank/DDBJ whole genome shotgun (WGS) entry which is preliminary data.</text>
</comment>
<organism evidence="2 3">
    <name type="scientific">Aureimonas populi</name>
    <dbReference type="NCBI Taxonomy" id="1701758"/>
    <lineage>
        <taxon>Bacteria</taxon>
        <taxon>Pseudomonadati</taxon>
        <taxon>Pseudomonadota</taxon>
        <taxon>Alphaproteobacteria</taxon>
        <taxon>Hyphomicrobiales</taxon>
        <taxon>Aurantimonadaceae</taxon>
        <taxon>Aureimonas</taxon>
    </lineage>
</organism>
<protein>
    <submittedName>
        <fullName evidence="2">Trehalose-6-phosphate synthase</fullName>
    </submittedName>
</protein>
<dbReference type="Proteomes" id="UP001597371">
    <property type="component" value="Unassembled WGS sequence"/>
</dbReference>
<evidence type="ECO:0000313" key="3">
    <source>
        <dbReference type="Proteomes" id="UP001597371"/>
    </source>
</evidence>
<keyword evidence="3" id="KW-1185">Reference proteome</keyword>
<dbReference type="EMBL" id="JBHUIJ010000002">
    <property type="protein sequence ID" value="MFD2236433.1"/>
    <property type="molecule type" value="Genomic_DNA"/>
</dbReference>
<name>A0ABW5CI16_9HYPH</name>